<protein>
    <submittedName>
        <fullName evidence="6">von Willebrand factor D and EGF domain-containing protein-like</fullName>
    </submittedName>
</protein>
<proteinExistence type="predicted"/>
<reference evidence="6" key="1">
    <citation type="submission" date="2025-08" db="UniProtKB">
        <authorList>
            <consortium name="RefSeq"/>
        </authorList>
    </citation>
    <scope>IDENTIFICATION</scope>
    <source>
        <tissue evidence="6">Testes</tissue>
    </source>
</reference>
<keyword evidence="3" id="KW-0812">Transmembrane</keyword>
<keyword evidence="5" id="KW-1185">Reference proteome</keyword>
<dbReference type="PROSITE" id="PS00022">
    <property type="entry name" value="EGF_1"/>
    <property type="match status" value="1"/>
</dbReference>
<dbReference type="PANTHER" id="PTHR14949">
    <property type="entry name" value="EGF-LIKE-DOMAIN, MULTIPLE 7, 8"/>
    <property type="match status" value="1"/>
</dbReference>
<evidence type="ECO:0000256" key="2">
    <source>
        <dbReference type="ARBA" id="ARBA00023157"/>
    </source>
</evidence>
<dbReference type="InterPro" id="IPR050969">
    <property type="entry name" value="Dev_Signal_Modulators"/>
</dbReference>
<organism evidence="5 6">
    <name type="scientific">Saccoglossus kowalevskii</name>
    <name type="common">Acorn worm</name>
    <dbReference type="NCBI Taxonomy" id="10224"/>
    <lineage>
        <taxon>Eukaryota</taxon>
        <taxon>Metazoa</taxon>
        <taxon>Hemichordata</taxon>
        <taxon>Enteropneusta</taxon>
        <taxon>Harrimaniidae</taxon>
        <taxon>Saccoglossus</taxon>
    </lineage>
</organism>
<sequence>MTPTSPSCTWDPWSNCSAACGPSGTTYRECNSINGVEVREDEACNRFCYNNGTLTNGYCVCTLDFAGECCDLPAEGDVDISHSADGNDILFHCDITHQTASSSVEMVFEWFVADELVFQESISGDSARSTMDQSYWEGRMGSQIRCEVEIMEDGVSVGRKRSQQFFAGVTIDAPEVLEVYENNDAVSFNLELSIPFFCDAFEDQEEPCQVEIPLSVSDRSGRYGTYVDVVVQGQCGAQLTTENSEGPVAVTVKARRDFFSDGDGEVYLEFLPIETTHSKLWDGYKIPGTVKIITYDRDRRNRQCCGSGDPHYNTFDNMYFHVYRPGEYVYYKHEVLPYEIQTRLKKCWSVACNCGISARAEDDVIIVDKCKLVQERVVTFRNGMKSSYERTSCKLTINIIQNGDMTPGFKLVKTNGGRTYQIHFPNGAYVQASFWSSTGVCGADICFSPSSDDNNWQNGGLCGSYDGDYSNDFLKGPFHSQVKEYLAPLRNRVAHDFSDTWRVPNGNNLFYGEMDEVDKMDNTKVYCSCSPTNDGVDAQCDDNKDNGRPSKAGHEMGTCNARYCDVTNEFISVSVERQKRAIYKRDIVDDDLLFEYEEDFEPTVPAWPTPSGITEQNATDHCNALVLGSASAKACEGALTKNETDDFIENCVIDIQVLDDLDLVQSAIALLKDQCEEIVSKDTDHWQVNDDGIASLPAAIIGALCPADCSGQGTCNDGVCVCDDGYGGTDCSVHLNDAPDVYRGHENGLCDTSVETCSHVSIFGDKFVESMTCHITSIKISETGFEPEEVTNKENSVFKSFEEVQCPFEQLTRRRRDVDTLNPIGALISVSNDGTNESPQVIVIIYNDNCDVCNGTDGFCWRKPDICIVDGDCYALSDPMCQSSSNTWIIVGAVCGSVFVAIVIIVVILVILKMKGKKKTTVEAGMHGAVE</sequence>
<dbReference type="GeneID" id="102809609"/>
<dbReference type="Pfam" id="PF23106">
    <property type="entry name" value="EGF_Teneurin"/>
    <property type="match status" value="1"/>
</dbReference>
<dbReference type="PROSITE" id="PS01186">
    <property type="entry name" value="EGF_2"/>
    <property type="match status" value="1"/>
</dbReference>
<evidence type="ECO:0000256" key="1">
    <source>
        <dbReference type="ARBA" id="ARBA00022729"/>
    </source>
</evidence>
<dbReference type="Gene3D" id="2.60.120.260">
    <property type="entry name" value="Galactose-binding domain-like"/>
    <property type="match status" value="1"/>
</dbReference>
<dbReference type="Pfam" id="PF00094">
    <property type="entry name" value="VWD"/>
    <property type="match status" value="1"/>
</dbReference>
<dbReference type="Pfam" id="PF26129">
    <property type="entry name" value="Vwde"/>
    <property type="match status" value="1"/>
</dbReference>
<evidence type="ECO:0000259" key="4">
    <source>
        <dbReference type="PROSITE" id="PS51233"/>
    </source>
</evidence>
<gene>
    <name evidence="6" type="primary">LOC102809609</name>
</gene>
<name>A0ABM0MJK3_SACKO</name>
<keyword evidence="2" id="KW-1015">Disulfide bond</keyword>
<dbReference type="PROSITE" id="PS51233">
    <property type="entry name" value="VWFD"/>
    <property type="match status" value="1"/>
</dbReference>
<keyword evidence="3" id="KW-1133">Transmembrane helix</keyword>
<evidence type="ECO:0000256" key="3">
    <source>
        <dbReference type="SAM" id="Phobius"/>
    </source>
</evidence>
<feature type="domain" description="VWFD" evidence="4">
    <location>
        <begin position="302"/>
        <end position="509"/>
    </location>
</feature>
<keyword evidence="3" id="KW-0472">Membrane</keyword>
<dbReference type="PANTHER" id="PTHR14949:SF54">
    <property type="entry name" value="VWFD DOMAIN-CONTAINING PROTEIN"/>
    <property type="match status" value="1"/>
</dbReference>
<dbReference type="RefSeq" id="XP_006820194.1">
    <property type="nucleotide sequence ID" value="XM_006820131.1"/>
</dbReference>
<dbReference type="InterPro" id="IPR001846">
    <property type="entry name" value="VWF_type-D"/>
</dbReference>
<evidence type="ECO:0000313" key="6">
    <source>
        <dbReference type="RefSeq" id="XP_006820194.1"/>
    </source>
</evidence>
<evidence type="ECO:0000313" key="5">
    <source>
        <dbReference type="Proteomes" id="UP000694865"/>
    </source>
</evidence>
<feature type="transmembrane region" description="Helical" evidence="3">
    <location>
        <begin position="888"/>
        <end position="912"/>
    </location>
</feature>
<accession>A0ABM0MJK3</accession>
<keyword evidence="1" id="KW-0732">Signal</keyword>
<dbReference type="InterPro" id="IPR000742">
    <property type="entry name" value="EGF"/>
</dbReference>
<dbReference type="Proteomes" id="UP000694865">
    <property type="component" value="Unplaced"/>
</dbReference>
<dbReference type="InterPro" id="IPR058727">
    <property type="entry name" value="Helical_Vwde"/>
</dbReference>